<evidence type="ECO:0000256" key="6">
    <source>
        <dbReference type="SAM" id="Phobius"/>
    </source>
</evidence>
<keyword evidence="3 6" id="KW-0812">Transmembrane</keyword>
<gene>
    <name evidence="7" type="ORF">BpHYR1_037872</name>
</gene>
<dbReference type="STRING" id="10195.A0A3M7R5V6"/>
<comment type="similarity">
    <text evidence="2">Belongs to the TAPT1 family.</text>
</comment>
<protein>
    <submittedName>
        <fullName evidence="7">Transmembrane anterior posterior transformation 1-like protein</fullName>
    </submittedName>
</protein>
<feature type="transmembrane region" description="Helical" evidence="6">
    <location>
        <begin position="118"/>
        <end position="135"/>
    </location>
</feature>
<keyword evidence="4 6" id="KW-1133">Transmembrane helix</keyword>
<proteinExistence type="inferred from homology"/>
<reference evidence="7 8" key="1">
    <citation type="journal article" date="2018" name="Sci. Rep.">
        <title>Genomic signatures of local adaptation to the degree of environmental predictability in rotifers.</title>
        <authorList>
            <person name="Franch-Gras L."/>
            <person name="Hahn C."/>
            <person name="Garcia-Roger E.M."/>
            <person name="Carmona M.J."/>
            <person name="Serra M."/>
            <person name="Gomez A."/>
        </authorList>
    </citation>
    <scope>NUCLEOTIDE SEQUENCE [LARGE SCALE GENOMIC DNA]</scope>
    <source>
        <strain evidence="7">HYR1</strain>
    </source>
</reference>
<evidence type="ECO:0000256" key="3">
    <source>
        <dbReference type="ARBA" id="ARBA00022692"/>
    </source>
</evidence>
<evidence type="ECO:0000256" key="5">
    <source>
        <dbReference type="ARBA" id="ARBA00023136"/>
    </source>
</evidence>
<accession>A0A3M7R5V6</accession>
<dbReference type="EMBL" id="REGN01004132">
    <property type="protein sequence ID" value="RNA18983.1"/>
    <property type="molecule type" value="Genomic_DNA"/>
</dbReference>
<evidence type="ECO:0000313" key="8">
    <source>
        <dbReference type="Proteomes" id="UP000276133"/>
    </source>
</evidence>
<feature type="transmembrane region" description="Helical" evidence="6">
    <location>
        <begin position="206"/>
        <end position="227"/>
    </location>
</feature>
<evidence type="ECO:0000256" key="4">
    <source>
        <dbReference type="ARBA" id="ARBA00022989"/>
    </source>
</evidence>
<comment type="caution">
    <text evidence="7">The sequence shown here is derived from an EMBL/GenBank/DDBJ whole genome shotgun (WGS) entry which is preliminary data.</text>
</comment>
<dbReference type="GO" id="GO:0036064">
    <property type="term" value="C:ciliary basal body"/>
    <property type="evidence" value="ECO:0007669"/>
    <property type="project" value="TreeGrafter"/>
</dbReference>
<keyword evidence="5 6" id="KW-0472">Membrane</keyword>
<dbReference type="GO" id="GO:0005789">
    <property type="term" value="C:endoplasmic reticulum membrane"/>
    <property type="evidence" value="ECO:0007669"/>
    <property type="project" value="TreeGrafter"/>
</dbReference>
<organism evidence="7 8">
    <name type="scientific">Brachionus plicatilis</name>
    <name type="common">Marine rotifer</name>
    <name type="synonym">Brachionus muelleri</name>
    <dbReference type="NCBI Taxonomy" id="10195"/>
    <lineage>
        <taxon>Eukaryota</taxon>
        <taxon>Metazoa</taxon>
        <taxon>Spiralia</taxon>
        <taxon>Gnathifera</taxon>
        <taxon>Rotifera</taxon>
        <taxon>Eurotatoria</taxon>
        <taxon>Monogononta</taxon>
        <taxon>Pseudotrocha</taxon>
        <taxon>Ploima</taxon>
        <taxon>Brachionidae</taxon>
        <taxon>Brachionus</taxon>
    </lineage>
</organism>
<dbReference type="OrthoDB" id="29023at2759"/>
<comment type="subcellular location">
    <subcellularLocation>
        <location evidence="1">Membrane</location>
        <topology evidence="1">Multi-pass membrane protein</topology>
    </subcellularLocation>
</comment>
<feature type="transmembrane region" description="Helical" evidence="6">
    <location>
        <begin position="22"/>
        <end position="47"/>
    </location>
</feature>
<evidence type="ECO:0000256" key="1">
    <source>
        <dbReference type="ARBA" id="ARBA00004141"/>
    </source>
</evidence>
<feature type="transmembrane region" description="Helical" evidence="6">
    <location>
        <begin position="176"/>
        <end position="194"/>
    </location>
</feature>
<dbReference type="AlphaFoldDB" id="A0A3M7R5V6"/>
<dbReference type="Pfam" id="PF05346">
    <property type="entry name" value="DUF747"/>
    <property type="match status" value="1"/>
</dbReference>
<evidence type="ECO:0000256" key="2">
    <source>
        <dbReference type="ARBA" id="ARBA00008803"/>
    </source>
</evidence>
<dbReference type="PANTHER" id="PTHR13317">
    <property type="entry name" value="TRANSMEMBRANE ANTERIOR POSTERIOR TRANSFORMATION PROTEIN 1 HOMOLOG"/>
    <property type="match status" value="1"/>
</dbReference>
<dbReference type="GO" id="GO:0045724">
    <property type="term" value="P:positive regulation of cilium assembly"/>
    <property type="evidence" value="ECO:0007669"/>
    <property type="project" value="TreeGrafter"/>
</dbReference>
<dbReference type="InterPro" id="IPR008010">
    <property type="entry name" value="Tatp1"/>
</dbReference>
<evidence type="ECO:0000313" key="7">
    <source>
        <dbReference type="EMBL" id="RNA18983.1"/>
    </source>
</evidence>
<dbReference type="PANTHER" id="PTHR13317:SF4">
    <property type="entry name" value="TRANSMEMBRANE ANTERIOR POSTERIOR TRANSFORMATION PROTEIN 1 HOMOLOG"/>
    <property type="match status" value="1"/>
</dbReference>
<name>A0A3M7R5V6_BRAPC</name>
<sequence length="306" mass="36089">MDAMYCTVTEPKRSYLLTVRHLFIALIYMFCHSIVFLCLSTTLNVAFNSHNNALLTIMMSNNFVELKGSVFKKFDKNNVFQMSCSDVKERFQYLILLLTVLIRNMAEFEWQIEQLFEFFPIMCTIFIFEFFIDWVKHAFVLKFNDIPTEVFKDFKLSLAYEMLESRKKREHFDFQSHSYGFIPIPLFCLLFRVVTQSIKLNNNLSYINIVLGFVGLILIKILNQVILDGLSYKYLIEEKLVAKDRKTDALIEYGTKEKIEENLVTKQTKARKLILTSNCPIKRLIVYSNTTRILIKRPKHSKKKPK</sequence>
<dbReference type="Proteomes" id="UP000276133">
    <property type="component" value="Unassembled WGS sequence"/>
</dbReference>
<keyword evidence="8" id="KW-1185">Reference proteome</keyword>